<gene>
    <name evidence="2" type="ORF">EXIGLDRAFT_725152</name>
</gene>
<dbReference type="InterPro" id="IPR001810">
    <property type="entry name" value="F-box_dom"/>
</dbReference>
<protein>
    <recommendedName>
        <fullName evidence="1">F-box domain-containing protein</fullName>
    </recommendedName>
</protein>
<dbReference type="SUPFAM" id="SSF81383">
    <property type="entry name" value="F-box domain"/>
    <property type="match status" value="1"/>
</dbReference>
<reference evidence="2 3" key="1">
    <citation type="journal article" date="2016" name="Mol. Biol. Evol.">
        <title>Comparative Genomics of Early-Diverging Mushroom-Forming Fungi Provides Insights into the Origins of Lignocellulose Decay Capabilities.</title>
        <authorList>
            <person name="Nagy L.G."/>
            <person name="Riley R."/>
            <person name="Tritt A."/>
            <person name="Adam C."/>
            <person name="Daum C."/>
            <person name="Floudas D."/>
            <person name="Sun H."/>
            <person name="Yadav J.S."/>
            <person name="Pangilinan J."/>
            <person name="Larsson K.H."/>
            <person name="Matsuura K."/>
            <person name="Barry K."/>
            <person name="Labutti K."/>
            <person name="Kuo R."/>
            <person name="Ohm R.A."/>
            <person name="Bhattacharya S.S."/>
            <person name="Shirouzu T."/>
            <person name="Yoshinaga Y."/>
            <person name="Martin F.M."/>
            <person name="Grigoriev I.V."/>
            <person name="Hibbett D.S."/>
        </authorList>
    </citation>
    <scope>NUCLEOTIDE SEQUENCE [LARGE SCALE GENOMIC DNA]</scope>
    <source>
        <strain evidence="2 3">HHB12029</strain>
    </source>
</reference>
<dbReference type="AlphaFoldDB" id="A0A165E613"/>
<evidence type="ECO:0000313" key="2">
    <source>
        <dbReference type="EMBL" id="KZV86153.1"/>
    </source>
</evidence>
<dbReference type="InParanoid" id="A0A165E613"/>
<dbReference type="OrthoDB" id="550575at2759"/>
<dbReference type="InterPro" id="IPR032675">
    <property type="entry name" value="LRR_dom_sf"/>
</dbReference>
<accession>A0A165E613</accession>
<dbReference type="Gene3D" id="3.80.10.10">
    <property type="entry name" value="Ribonuclease Inhibitor"/>
    <property type="match status" value="1"/>
</dbReference>
<dbReference type="InterPro" id="IPR036047">
    <property type="entry name" value="F-box-like_dom_sf"/>
</dbReference>
<dbReference type="PROSITE" id="PS50181">
    <property type="entry name" value="FBOX"/>
    <property type="match status" value="1"/>
</dbReference>
<feature type="domain" description="F-box" evidence="1">
    <location>
        <begin position="71"/>
        <end position="118"/>
    </location>
</feature>
<dbReference type="Proteomes" id="UP000077266">
    <property type="component" value="Unassembled WGS sequence"/>
</dbReference>
<proteinExistence type="predicted"/>
<dbReference type="Pfam" id="PF12937">
    <property type="entry name" value="F-box-like"/>
    <property type="match status" value="1"/>
</dbReference>
<evidence type="ECO:0000313" key="3">
    <source>
        <dbReference type="Proteomes" id="UP000077266"/>
    </source>
</evidence>
<organism evidence="2 3">
    <name type="scientific">Exidia glandulosa HHB12029</name>
    <dbReference type="NCBI Taxonomy" id="1314781"/>
    <lineage>
        <taxon>Eukaryota</taxon>
        <taxon>Fungi</taxon>
        <taxon>Dikarya</taxon>
        <taxon>Basidiomycota</taxon>
        <taxon>Agaricomycotina</taxon>
        <taxon>Agaricomycetes</taxon>
        <taxon>Auriculariales</taxon>
        <taxon>Exidiaceae</taxon>
        <taxon>Exidia</taxon>
    </lineage>
</organism>
<keyword evidence="3" id="KW-1185">Reference proteome</keyword>
<evidence type="ECO:0000259" key="1">
    <source>
        <dbReference type="PROSITE" id="PS50181"/>
    </source>
</evidence>
<name>A0A165E613_EXIGL</name>
<sequence>MALTRDELIAALRQTVEASLQQLVALQAADGNPGSLPDDEAEAAVSQASDDVYSTVVDTISAYSLAHNDERPRINRIPVELLCASLSHLHFEDLLTATHVCAGWRKLALKHATLWNKISTTNEQHLAAMLERSQAALLHVNVGMGTSRYEDEDRPLERVFRHTSLFDKKHSYNNLYAMLLPCMPRIHTLRIRDWTIEAPLEKLLHAPAPELVRFNLQTSGMHTSRVTVDRLFHGSAPRLRALTVYGMSLSSAALQNLRGLSYLELNVHLNDIADGVLAAVDDIPEIVVHWESSSLGAIGQGLAAILNGLQGAPGDGRAALQLLPPSQSICSLISSENHIRVIVADSGLVREIRNIDVESAATYTLGALSESIRTLSTLAIAASLFMRCTEDTLPYIEDLTIMLSIDNRTITEPGMLLEVNGRTPKLPQLKRLALDSVTYTDSFSSLFGQRNRRGSTVPSAELAAFIVRTGTKPALALIGVKASARGVSDPAYQSLVAAVASIESRA</sequence>
<dbReference type="EMBL" id="KV426165">
    <property type="protein sequence ID" value="KZV86153.1"/>
    <property type="molecule type" value="Genomic_DNA"/>
</dbReference>